<keyword evidence="3" id="KW-0576">Peroxisome</keyword>
<gene>
    <name evidence="5" type="ORF">SAMN04489711_103376</name>
</gene>
<evidence type="ECO:0000256" key="2">
    <source>
        <dbReference type="ARBA" id="ARBA00005254"/>
    </source>
</evidence>
<evidence type="ECO:0000256" key="1">
    <source>
        <dbReference type="ARBA" id="ARBA00004275"/>
    </source>
</evidence>
<keyword evidence="4" id="KW-0413">Isomerase</keyword>
<dbReference type="CDD" id="cd06558">
    <property type="entry name" value="crotonase-like"/>
    <property type="match status" value="1"/>
</dbReference>
<dbReference type="SUPFAM" id="SSF52096">
    <property type="entry name" value="ClpP/crotonase"/>
    <property type="match status" value="1"/>
</dbReference>
<dbReference type="AlphaFoldDB" id="A0A1I2C3M2"/>
<dbReference type="RefSeq" id="WP_092938838.1">
    <property type="nucleotide sequence ID" value="NZ_FONX01000003.1"/>
</dbReference>
<dbReference type="Pfam" id="PF00378">
    <property type="entry name" value="ECH_1"/>
    <property type="match status" value="1"/>
</dbReference>
<evidence type="ECO:0000313" key="5">
    <source>
        <dbReference type="EMBL" id="SFE63026.1"/>
    </source>
</evidence>
<evidence type="ECO:0000256" key="3">
    <source>
        <dbReference type="ARBA" id="ARBA00023140"/>
    </source>
</evidence>
<dbReference type="EMBL" id="FONX01000003">
    <property type="protein sequence ID" value="SFE63026.1"/>
    <property type="molecule type" value="Genomic_DNA"/>
</dbReference>
<organism evidence="5 6">
    <name type="scientific">Paracidovorax wautersii</name>
    <dbReference type="NCBI Taxonomy" id="1177982"/>
    <lineage>
        <taxon>Bacteria</taxon>
        <taxon>Pseudomonadati</taxon>
        <taxon>Pseudomonadota</taxon>
        <taxon>Betaproteobacteria</taxon>
        <taxon>Burkholderiales</taxon>
        <taxon>Comamonadaceae</taxon>
        <taxon>Paracidovorax</taxon>
    </lineage>
</organism>
<proteinExistence type="inferred from homology"/>
<dbReference type="InterPro" id="IPR029045">
    <property type="entry name" value="ClpP/crotonase-like_dom_sf"/>
</dbReference>
<protein>
    <submittedName>
        <fullName evidence="5">Enoyl-CoA hydratase/carnithine racemase</fullName>
    </submittedName>
</protein>
<dbReference type="STRING" id="1177982.SAMN04489711_103376"/>
<comment type="subcellular location">
    <subcellularLocation>
        <location evidence="1">Peroxisome</location>
    </subcellularLocation>
</comment>
<dbReference type="InterPro" id="IPR051053">
    <property type="entry name" value="ECH/Chromodomain_protein"/>
</dbReference>
<dbReference type="InterPro" id="IPR014748">
    <property type="entry name" value="Enoyl-CoA_hydra_C"/>
</dbReference>
<accession>A0A1I2C3M2</accession>
<evidence type="ECO:0000256" key="4">
    <source>
        <dbReference type="ARBA" id="ARBA00023235"/>
    </source>
</evidence>
<reference evidence="6" key="1">
    <citation type="submission" date="2016-10" db="EMBL/GenBank/DDBJ databases">
        <authorList>
            <person name="Varghese N."/>
            <person name="Submissions S."/>
        </authorList>
    </citation>
    <scope>NUCLEOTIDE SEQUENCE [LARGE SCALE GENOMIC DNA]</scope>
    <source>
        <strain evidence="6">DSM 27981</strain>
    </source>
</reference>
<comment type="similarity">
    <text evidence="2">Belongs to the enoyl-CoA hydratase/isomerase family.</text>
</comment>
<dbReference type="PANTHER" id="PTHR43684:SF1">
    <property type="entry name" value="ENOYL-COA DELTA ISOMERASE 2"/>
    <property type="match status" value="1"/>
</dbReference>
<dbReference type="Gene3D" id="3.90.226.10">
    <property type="entry name" value="2-enoyl-CoA Hydratase, Chain A, domain 1"/>
    <property type="match status" value="1"/>
</dbReference>
<dbReference type="InterPro" id="IPR001753">
    <property type="entry name" value="Enoyl-CoA_hydra/iso"/>
</dbReference>
<keyword evidence="6" id="KW-1185">Reference proteome</keyword>
<dbReference type="Proteomes" id="UP000199119">
    <property type="component" value="Unassembled WGS sequence"/>
</dbReference>
<dbReference type="PANTHER" id="PTHR43684">
    <property type="match status" value="1"/>
</dbReference>
<dbReference type="OrthoDB" id="9797151at2"/>
<dbReference type="GO" id="GO:0004165">
    <property type="term" value="F:delta(3)-delta(2)-enoyl-CoA isomerase activity"/>
    <property type="evidence" value="ECO:0007669"/>
    <property type="project" value="UniProtKB-ARBA"/>
</dbReference>
<name>A0A1I2C3M2_9BURK</name>
<sequence>MTDSTATASPQAEGASQDILIHTEAGITTITFNRLDKKNSITRAMYATLADALDAAAQDPAVRVVVLQGDVAIFSAGNDIGDFLEQKPSAQDSPVFRFLRGIATFPKPVVAAVCGPAVGIGTTMLFHCDLVYAGDNAAFSMPFVNLGLCPEAASSLLVPRMFGYHRAAEALLLGEPFMAEAALEVGLVNRVVPPTECNMVAQTQARKLAAKPLSSLIETKRLMKGAGQAAVLERIAHEGESFGRMLTQPAAREAFTAFMEKRRPDFSAC</sequence>
<evidence type="ECO:0000313" key="6">
    <source>
        <dbReference type="Proteomes" id="UP000199119"/>
    </source>
</evidence>
<dbReference type="Gene3D" id="1.10.12.10">
    <property type="entry name" value="Lyase 2-enoyl-coa Hydratase, Chain A, domain 2"/>
    <property type="match status" value="1"/>
</dbReference>